<dbReference type="SUPFAM" id="SSF46785">
    <property type="entry name" value="Winged helix' DNA-binding domain"/>
    <property type="match status" value="1"/>
</dbReference>
<dbReference type="SUPFAM" id="SSF48498">
    <property type="entry name" value="Tetracyclin repressor-like, C-terminal domain"/>
    <property type="match status" value="1"/>
</dbReference>
<dbReference type="InterPro" id="IPR036388">
    <property type="entry name" value="WH-like_DNA-bd_sf"/>
</dbReference>
<reference evidence="8 9" key="1">
    <citation type="submission" date="2024-03" db="EMBL/GenBank/DDBJ databases">
        <title>Draft genome sequence of Pseudonocardia carboxydivorans JCM 14827.</title>
        <authorList>
            <person name="Duangmal K."/>
        </authorList>
    </citation>
    <scope>NUCLEOTIDE SEQUENCE [LARGE SCALE GENOMIC DNA]</scope>
    <source>
        <strain evidence="8 9">JCM 14827</strain>
    </source>
</reference>
<evidence type="ECO:0000313" key="8">
    <source>
        <dbReference type="EMBL" id="MEK6466408.1"/>
    </source>
</evidence>
<keyword evidence="1" id="KW-0805">Transcription regulation</keyword>
<dbReference type="Gene3D" id="1.10.357.10">
    <property type="entry name" value="Tetracycline Repressor, domain 2"/>
    <property type="match status" value="1"/>
</dbReference>
<dbReference type="PROSITE" id="PS01117">
    <property type="entry name" value="HTH_MARR_1"/>
    <property type="match status" value="1"/>
</dbReference>
<dbReference type="RefSeq" id="WP_346864724.1">
    <property type="nucleotide sequence ID" value="NZ_JBBPIX010000013.1"/>
</dbReference>
<feature type="compositionally biased region" description="Gly residues" evidence="5">
    <location>
        <begin position="208"/>
        <end position="219"/>
    </location>
</feature>
<dbReference type="Proteomes" id="UP001367513">
    <property type="component" value="Unassembled WGS sequence"/>
</dbReference>
<feature type="DNA-binding region" description="H-T-H motif" evidence="4">
    <location>
        <begin position="31"/>
        <end position="50"/>
    </location>
</feature>
<dbReference type="InterPro" id="IPR036271">
    <property type="entry name" value="Tet_transcr_reg_TetR-rel_C_sf"/>
</dbReference>
<feature type="domain" description="HTH marR-type" evidence="7">
    <location>
        <begin position="275"/>
        <end position="408"/>
    </location>
</feature>
<dbReference type="Pfam" id="PF00440">
    <property type="entry name" value="TetR_N"/>
    <property type="match status" value="1"/>
</dbReference>
<dbReference type="InterPro" id="IPR001647">
    <property type="entry name" value="HTH_TetR"/>
</dbReference>
<name>A0ABU9AJR2_PSEA5</name>
<feature type="compositionally biased region" description="Gly residues" evidence="5">
    <location>
        <begin position="176"/>
        <end position="188"/>
    </location>
</feature>
<keyword evidence="3" id="KW-0804">Transcription</keyword>
<dbReference type="EMBL" id="JBBPIX010000013">
    <property type="protein sequence ID" value="MEK6466408.1"/>
    <property type="molecule type" value="Genomic_DNA"/>
</dbReference>
<evidence type="ECO:0000259" key="6">
    <source>
        <dbReference type="PROSITE" id="PS50977"/>
    </source>
</evidence>
<comment type="caution">
    <text evidence="8">The sequence shown here is derived from an EMBL/GenBank/DDBJ whole genome shotgun (WGS) entry which is preliminary data.</text>
</comment>
<evidence type="ECO:0000256" key="4">
    <source>
        <dbReference type="PROSITE-ProRule" id="PRU00335"/>
    </source>
</evidence>
<dbReference type="PANTHER" id="PTHR33164:SF43">
    <property type="entry name" value="HTH-TYPE TRANSCRIPTIONAL REPRESSOR YETL"/>
    <property type="match status" value="1"/>
</dbReference>
<dbReference type="InterPro" id="IPR000835">
    <property type="entry name" value="HTH_MarR-typ"/>
</dbReference>
<dbReference type="PROSITE" id="PS50995">
    <property type="entry name" value="HTH_MARR_2"/>
    <property type="match status" value="1"/>
</dbReference>
<feature type="region of interest" description="Disordered" evidence="5">
    <location>
        <begin position="208"/>
        <end position="244"/>
    </location>
</feature>
<dbReference type="InterPro" id="IPR036390">
    <property type="entry name" value="WH_DNA-bd_sf"/>
</dbReference>
<dbReference type="SMART" id="SM00347">
    <property type="entry name" value="HTH_MARR"/>
    <property type="match status" value="1"/>
</dbReference>
<dbReference type="PROSITE" id="PS50977">
    <property type="entry name" value="HTH_TETR_2"/>
    <property type="match status" value="1"/>
</dbReference>
<evidence type="ECO:0000259" key="7">
    <source>
        <dbReference type="PROSITE" id="PS50995"/>
    </source>
</evidence>
<evidence type="ECO:0000256" key="2">
    <source>
        <dbReference type="ARBA" id="ARBA00023125"/>
    </source>
</evidence>
<evidence type="ECO:0000256" key="5">
    <source>
        <dbReference type="SAM" id="MobiDB-lite"/>
    </source>
</evidence>
<dbReference type="Gene3D" id="1.10.10.10">
    <property type="entry name" value="Winged helix-like DNA-binding domain superfamily/Winged helix DNA-binding domain"/>
    <property type="match status" value="1"/>
</dbReference>
<feature type="compositionally biased region" description="Low complexity" evidence="5">
    <location>
        <begin position="220"/>
        <end position="234"/>
    </location>
</feature>
<feature type="region of interest" description="Disordered" evidence="5">
    <location>
        <begin position="165"/>
        <end position="188"/>
    </location>
</feature>
<accession>A0ABU9AJR2</accession>
<dbReference type="SUPFAM" id="SSF46689">
    <property type="entry name" value="Homeodomain-like"/>
    <property type="match status" value="1"/>
</dbReference>
<keyword evidence="9" id="KW-1185">Reference proteome</keyword>
<evidence type="ECO:0000256" key="1">
    <source>
        <dbReference type="ARBA" id="ARBA00023015"/>
    </source>
</evidence>
<dbReference type="Pfam" id="PF12802">
    <property type="entry name" value="MarR_2"/>
    <property type="match status" value="1"/>
</dbReference>
<organism evidence="8 9">
    <name type="scientific">Pseudonocardia alni subsp. carboxydivorans</name>
    <dbReference type="NCBI Taxonomy" id="415010"/>
    <lineage>
        <taxon>Bacteria</taxon>
        <taxon>Bacillati</taxon>
        <taxon>Actinomycetota</taxon>
        <taxon>Actinomycetes</taxon>
        <taxon>Pseudonocardiales</taxon>
        <taxon>Pseudonocardiaceae</taxon>
        <taxon>Pseudonocardia</taxon>
    </lineage>
</organism>
<dbReference type="InterPro" id="IPR039422">
    <property type="entry name" value="MarR/SlyA-like"/>
</dbReference>
<sequence>MPKRVDHEQRRGEIADAAWRLIAERGPDAVTLREVSAALGVAHGAPAHYFAGRAAIVECAFRRALDDLDARVARRAAGLSGTAALHVFCEEVIAHAGTPFARVAASGPGPAAVLAEATVRWRTRLAARFEEGRRAGGIVAPAPDGVLVEQLLALLHGVQALAEPGPGVAGATPEPGGAGTTPGSGGAGAAPGEVVAAFLAGLGGGATRAGAAGPGGDPPGAGARSPGRAAAARDGAGDGVGGVDGSGNDADGFLTFTDVALARTGDRLPGTDCEAMALVLNLHRIAGSLVYDLESTVHRPAGWSWSAFRLLFTLWVAGGQEAGRAAELCGMSRAAVSSLANTLAAGELVRRTPAAGDRRTVHLSLTDAGTDRLVAAFGTHNRRESEWAALLGADDLAALNALLVRLARAAHRADWINRRT</sequence>
<dbReference type="InterPro" id="IPR009057">
    <property type="entry name" value="Homeodomain-like_sf"/>
</dbReference>
<feature type="compositionally biased region" description="Low complexity" evidence="5">
    <location>
        <begin position="165"/>
        <end position="175"/>
    </location>
</feature>
<evidence type="ECO:0000313" key="9">
    <source>
        <dbReference type="Proteomes" id="UP001367513"/>
    </source>
</evidence>
<evidence type="ECO:0000256" key="3">
    <source>
        <dbReference type="ARBA" id="ARBA00023163"/>
    </source>
</evidence>
<dbReference type="InterPro" id="IPR023187">
    <property type="entry name" value="Tscrpt_reg_MarR-type_CS"/>
</dbReference>
<proteinExistence type="predicted"/>
<keyword evidence="2 4" id="KW-0238">DNA-binding</keyword>
<gene>
    <name evidence="8" type="ORF">WG925_21910</name>
</gene>
<feature type="domain" description="HTH tetR-type" evidence="6">
    <location>
        <begin position="8"/>
        <end position="68"/>
    </location>
</feature>
<dbReference type="PANTHER" id="PTHR33164">
    <property type="entry name" value="TRANSCRIPTIONAL REGULATOR, MARR FAMILY"/>
    <property type="match status" value="1"/>
</dbReference>
<protein>
    <submittedName>
        <fullName evidence="8">TetR family transcriptional regulator</fullName>
    </submittedName>
</protein>